<dbReference type="InterPro" id="IPR036249">
    <property type="entry name" value="Thioredoxin-like_sf"/>
</dbReference>
<evidence type="ECO:0000256" key="12">
    <source>
        <dbReference type="ARBA" id="ARBA00042639"/>
    </source>
</evidence>
<evidence type="ECO:0000256" key="13">
    <source>
        <dbReference type="ARBA" id="ARBA00049091"/>
    </source>
</evidence>
<dbReference type="EMBL" id="CP113406">
    <property type="protein sequence ID" value="WAI19047.1"/>
    <property type="molecule type" value="Genomic_DNA"/>
</dbReference>
<protein>
    <recommendedName>
        <fullName evidence="3">thioredoxin-dependent peroxiredoxin</fullName>
        <ecNumber evidence="3">1.11.1.24</ecNumber>
    </recommendedName>
    <alternativeName>
        <fullName evidence="11">Bacterioferritin comigratory protein</fullName>
    </alternativeName>
    <alternativeName>
        <fullName evidence="9">Thioredoxin peroxidase</fullName>
    </alternativeName>
    <alternativeName>
        <fullName evidence="12">Thioredoxin-dependent peroxiredoxin Bcp</fullName>
    </alternativeName>
</protein>
<evidence type="ECO:0000256" key="11">
    <source>
        <dbReference type="ARBA" id="ARBA00041373"/>
    </source>
</evidence>
<dbReference type="PANTHER" id="PTHR42801:SF4">
    <property type="entry name" value="AHPC_TSA FAMILY PROTEIN"/>
    <property type="match status" value="1"/>
</dbReference>
<feature type="domain" description="Thioredoxin" evidence="14">
    <location>
        <begin position="4"/>
        <end position="156"/>
    </location>
</feature>
<keyword evidence="6 15" id="KW-0560">Oxidoreductase</keyword>
<comment type="similarity">
    <text evidence="10">Belongs to the peroxiredoxin family. BCP/PrxQ subfamily.</text>
</comment>
<keyword evidence="4 15" id="KW-0575">Peroxidase</keyword>
<keyword evidence="7" id="KW-1015">Disulfide bond</keyword>
<dbReference type="GO" id="GO:0045454">
    <property type="term" value="P:cell redox homeostasis"/>
    <property type="evidence" value="ECO:0007669"/>
    <property type="project" value="TreeGrafter"/>
</dbReference>
<dbReference type="NCBIfam" id="NF006960">
    <property type="entry name" value="PRK09437.1"/>
    <property type="match status" value="1"/>
</dbReference>
<dbReference type="PANTHER" id="PTHR42801">
    <property type="entry name" value="THIOREDOXIN-DEPENDENT PEROXIDE REDUCTASE"/>
    <property type="match status" value="1"/>
</dbReference>
<gene>
    <name evidence="15" type="primary">bcp</name>
    <name evidence="15" type="ORF">OW720_00495</name>
</gene>
<keyword evidence="8" id="KW-0676">Redox-active center</keyword>
<evidence type="ECO:0000256" key="8">
    <source>
        <dbReference type="ARBA" id="ARBA00023284"/>
    </source>
</evidence>
<dbReference type="SUPFAM" id="SSF52833">
    <property type="entry name" value="Thioredoxin-like"/>
    <property type="match status" value="1"/>
</dbReference>
<dbReference type="Gene3D" id="3.40.30.10">
    <property type="entry name" value="Glutaredoxin"/>
    <property type="match status" value="1"/>
</dbReference>
<proteinExistence type="inferred from homology"/>
<evidence type="ECO:0000256" key="2">
    <source>
        <dbReference type="ARBA" id="ARBA00011245"/>
    </source>
</evidence>
<evidence type="ECO:0000256" key="1">
    <source>
        <dbReference type="ARBA" id="ARBA00003330"/>
    </source>
</evidence>
<dbReference type="Pfam" id="PF00578">
    <property type="entry name" value="AhpC-TSA"/>
    <property type="match status" value="1"/>
</dbReference>
<dbReference type="InterPro" id="IPR000866">
    <property type="entry name" value="AhpC/TSA"/>
</dbReference>
<dbReference type="PROSITE" id="PS51352">
    <property type="entry name" value="THIOREDOXIN_2"/>
    <property type="match status" value="1"/>
</dbReference>
<dbReference type="GO" id="GO:0008379">
    <property type="term" value="F:thioredoxin peroxidase activity"/>
    <property type="evidence" value="ECO:0007669"/>
    <property type="project" value="TreeGrafter"/>
</dbReference>
<evidence type="ECO:0000256" key="9">
    <source>
        <dbReference type="ARBA" id="ARBA00032824"/>
    </source>
</evidence>
<evidence type="ECO:0000256" key="10">
    <source>
        <dbReference type="ARBA" id="ARBA00038489"/>
    </source>
</evidence>
<sequence>MNILKSGTIAPQFILPNHDKKLIQLSDFLGRKVLLYFYPKAMTSGCIIQACNIRDNIEFFKSKNIEILAISPDPIDKLLSFRNKKMLNFNLLSDQEYLVSKKFGIWGEKYFMGKQYYGLHRTSFLINVVGIIEKVFFKFQCHKHHSIVINYLNDII</sequence>
<evidence type="ECO:0000313" key="15">
    <source>
        <dbReference type="EMBL" id="WAI19047.1"/>
    </source>
</evidence>
<dbReference type="InterPro" id="IPR013766">
    <property type="entry name" value="Thioredoxin_domain"/>
</dbReference>
<evidence type="ECO:0000256" key="4">
    <source>
        <dbReference type="ARBA" id="ARBA00022559"/>
    </source>
</evidence>
<name>A0AAJ5PUZ7_9GAMM</name>
<evidence type="ECO:0000256" key="3">
    <source>
        <dbReference type="ARBA" id="ARBA00013017"/>
    </source>
</evidence>
<dbReference type="CDD" id="cd03017">
    <property type="entry name" value="PRX_BCP"/>
    <property type="match status" value="1"/>
</dbReference>
<evidence type="ECO:0000259" key="14">
    <source>
        <dbReference type="PROSITE" id="PS51352"/>
    </source>
</evidence>
<comment type="function">
    <text evidence="1">Thiol-specific peroxidase that catalyzes the reduction of hydrogen peroxide and organic hydroperoxides to water and alcohols, respectively. Plays a role in cell protection against oxidative stress by detoxifying peroxides and as sensor of hydrogen peroxide-mediated signaling events.</text>
</comment>
<accession>A0AAJ5PUZ7</accession>
<dbReference type="Proteomes" id="UP001163440">
    <property type="component" value="Chromosome"/>
</dbReference>
<keyword evidence="5" id="KW-0049">Antioxidant</keyword>
<evidence type="ECO:0000256" key="7">
    <source>
        <dbReference type="ARBA" id="ARBA00023157"/>
    </source>
</evidence>
<comment type="subunit">
    <text evidence="2">Monomer.</text>
</comment>
<dbReference type="InterPro" id="IPR050924">
    <property type="entry name" value="Peroxiredoxin_BCP/PrxQ"/>
</dbReference>
<dbReference type="GO" id="GO:0034599">
    <property type="term" value="P:cellular response to oxidative stress"/>
    <property type="evidence" value="ECO:0007669"/>
    <property type="project" value="TreeGrafter"/>
</dbReference>
<dbReference type="FunFam" id="3.40.30.10:FF:000007">
    <property type="entry name" value="Thioredoxin-dependent thiol peroxidase"/>
    <property type="match status" value="1"/>
</dbReference>
<dbReference type="GO" id="GO:0005737">
    <property type="term" value="C:cytoplasm"/>
    <property type="evidence" value="ECO:0007669"/>
    <property type="project" value="TreeGrafter"/>
</dbReference>
<comment type="catalytic activity">
    <reaction evidence="13">
        <text>a hydroperoxide + [thioredoxin]-dithiol = an alcohol + [thioredoxin]-disulfide + H2O</text>
        <dbReference type="Rhea" id="RHEA:62620"/>
        <dbReference type="Rhea" id="RHEA-COMP:10698"/>
        <dbReference type="Rhea" id="RHEA-COMP:10700"/>
        <dbReference type="ChEBI" id="CHEBI:15377"/>
        <dbReference type="ChEBI" id="CHEBI:29950"/>
        <dbReference type="ChEBI" id="CHEBI:30879"/>
        <dbReference type="ChEBI" id="CHEBI:35924"/>
        <dbReference type="ChEBI" id="CHEBI:50058"/>
        <dbReference type="EC" id="1.11.1.24"/>
    </reaction>
</comment>
<dbReference type="EC" id="1.11.1.24" evidence="3"/>
<reference evidence="15" key="1">
    <citation type="submission" date="2022-11" db="EMBL/GenBank/DDBJ databases">
        <title>The whole genome sequencing of pests is an important tool to study the evolution of the plant-insect interaction and insecticide resistance.</title>
        <authorList>
            <person name="Kananovich Y."/>
        </authorList>
    </citation>
    <scope>NUCLEOTIDE SEQUENCE</scope>
    <source>
        <strain evidence="15">BSU_Bre_2018</strain>
    </source>
</reference>
<dbReference type="AlphaFoldDB" id="A0AAJ5PUZ7"/>
<evidence type="ECO:0000256" key="6">
    <source>
        <dbReference type="ARBA" id="ARBA00023002"/>
    </source>
</evidence>
<organism evidence="15 16">
    <name type="scientific">Buchnera aphidicola</name>
    <name type="common">Brevicoryne brassicae</name>
    <dbReference type="NCBI Taxonomy" id="911343"/>
    <lineage>
        <taxon>Bacteria</taxon>
        <taxon>Pseudomonadati</taxon>
        <taxon>Pseudomonadota</taxon>
        <taxon>Gammaproteobacteria</taxon>
        <taxon>Enterobacterales</taxon>
        <taxon>Erwiniaceae</taxon>
        <taxon>Buchnera</taxon>
    </lineage>
</organism>
<evidence type="ECO:0000256" key="5">
    <source>
        <dbReference type="ARBA" id="ARBA00022862"/>
    </source>
</evidence>
<evidence type="ECO:0000313" key="16">
    <source>
        <dbReference type="Proteomes" id="UP001163440"/>
    </source>
</evidence>